<evidence type="ECO:0000259" key="5">
    <source>
        <dbReference type="Pfam" id="PF17384"/>
    </source>
</evidence>
<keyword evidence="7" id="KW-1185">Reference proteome</keyword>
<accession>A0A2S4N5P6</accession>
<dbReference type="GO" id="GO:0042274">
    <property type="term" value="P:ribosomal small subunit biogenesis"/>
    <property type="evidence" value="ECO:0007669"/>
    <property type="project" value="UniProtKB-UniRule"/>
</dbReference>
<comment type="caution">
    <text evidence="6">The sequence shown here is derived from an EMBL/GenBank/DDBJ whole genome shotgun (WGS) entry which is preliminary data.</text>
</comment>
<gene>
    <name evidence="3" type="primary">rimP</name>
    <name evidence="6" type="ORF">Q361_11552</name>
</gene>
<protein>
    <recommendedName>
        <fullName evidence="3">Ribosome maturation factor RimP</fullName>
    </recommendedName>
</protein>
<evidence type="ECO:0000256" key="3">
    <source>
        <dbReference type="HAMAP-Rule" id="MF_01077"/>
    </source>
</evidence>
<name>A0A2S4N5P6_9FLAO</name>
<dbReference type="AlphaFoldDB" id="A0A2S4N5P6"/>
<evidence type="ECO:0000313" key="6">
    <source>
        <dbReference type="EMBL" id="POS01045.1"/>
    </source>
</evidence>
<comment type="subcellular location">
    <subcellularLocation>
        <location evidence="3">Cytoplasm</location>
    </subcellularLocation>
</comment>
<feature type="domain" description="Ribosome maturation factor RimP N-terminal" evidence="4">
    <location>
        <begin position="30"/>
        <end position="76"/>
    </location>
</feature>
<dbReference type="OrthoDB" id="9789702at2"/>
<dbReference type="Pfam" id="PF02576">
    <property type="entry name" value="RimP_N"/>
    <property type="match status" value="1"/>
</dbReference>
<dbReference type="PANTHER" id="PTHR33867:SF1">
    <property type="entry name" value="RIBOSOME MATURATION FACTOR RIMP"/>
    <property type="match status" value="1"/>
</dbReference>
<dbReference type="NCBIfam" id="NF002531">
    <property type="entry name" value="PRK02001.1"/>
    <property type="match status" value="1"/>
</dbReference>
<dbReference type="HAMAP" id="MF_01077">
    <property type="entry name" value="RimP"/>
    <property type="match status" value="1"/>
</dbReference>
<dbReference type="InterPro" id="IPR035956">
    <property type="entry name" value="RimP_N_sf"/>
</dbReference>
<evidence type="ECO:0000256" key="2">
    <source>
        <dbReference type="ARBA" id="ARBA00022517"/>
    </source>
</evidence>
<dbReference type="InterPro" id="IPR028989">
    <property type="entry name" value="RimP_N"/>
</dbReference>
<evidence type="ECO:0000259" key="4">
    <source>
        <dbReference type="Pfam" id="PF02576"/>
    </source>
</evidence>
<dbReference type="GO" id="GO:0005737">
    <property type="term" value="C:cytoplasm"/>
    <property type="evidence" value="ECO:0007669"/>
    <property type="project" value="UniProtKB-SubCell"/>
</dbReference>
<dbReference type="EMBL" id="PQNY01000015">
    <property type="protein sequence ID" value="POS01045.1"/>
    <property type="molecule type" value="Genomic_DNA"/>
</dbReference>
<keyword evidence="1 3" id="KW-0963">Cytoplasm</keyword>
<feature type="domain" description="Ribosome maturation factor RimP C-terminal" evidence="5">
    <location>
        <begin position="80"/>
        <end position="155"/>
    </location>
</feature>
<reference evidence="6 7" key="1">
    <citation type="submission" date="2018-01" db="EMBL/GenBank/DDBJ databases">
        <title>Genomic Encyclopedia of Type Strains, Phase I: the one thousand microbial genomes (KMG-I) project.</title>
        <authorList>
            <person name="Goeker M."/>
        </authorList>
    </citation>
    <scope>NUCLEOTIDE SEQUENCE [LARGE SCALE GENOMIC DNA]</scope>
    <source>
        <strain evidence="6 7">DSM 17960</strain>
    </source>
</reference>
<dbReference type="RefSeq" id="WP_103726810.1">
    <property type="nucleotide sequence ID" value="NZ_PQNY01000015.1"/>
</dbReference>
<dbReference type="InterPro" id="IPR003728">
    <property type="entry name" value="Ribosome_maturation_RimP"/>
</dbReference>
<evidence type="ECO:0000256" key="1">
    <source>
        <dbReference type="ARBA" id="ARBA00022490"/>
    </source>
</evidence>
<comment type="similarity">
    <text evidence="3">Belongs to the RimP family.</text>
</comment>
<keyword evidence="2 3" id="KW-0690">Ribosome biogenesis</keyword>
<dbReference type="SUPFAM" id="SSF75420">
    <property type="entry name" value="YhbC-like, N-terminal domain"/>
    <property type="match status" value="1"/>
</dbReference>
<organism evidence="6 7">
    <name type="scientific">Flavobacterium croceum DSM 17960</name>
    <dbReference type="NCBI Taxonomy" id="1121886"/>
    <lineage>
        <taxon>Bacteria</taxon>
        <taxon>Pseudomonadati</taxon>
        <taxon>Bacteroidota</taxon>
        <taxon>Flavobacteriia</taxon>
        <taxon>Flavobacteriales</taxon>
        <taxon>Flavobacteriaceae</taxon>
        <taxon>Flavobacterium</taxon>
    </lineage>
</organism>
<sequence>MSFKEKVQALLEQGLQEKPSVFLIDLKIAEGNKITVVLDGDTGVTLQDCIDISRAVEHNLDREEEDFSIEVASAGVSTPLKMNRQYKKNIGRILKVTTTDGEIIEAYLTHATDDLITLSWSAREPKKIGKGKETVKKTLELPYNKIKEAVVIIKF</sequence>
<dbReference type="Proteomes" id="UP000237056">
    <property type="component" value="Unassembled WGS sequence"/>
</dbReference>
<comment type="function">
    <text evidence="3">Required for maturation of 30S ribosomal subunits.</text>
</comment>
<proteinExistence type="inferred from homology"/>
<dbReference type="Gene3D" id="3.30.300.70">
    <property type="entry name" value="RimP-like superfamily, N-terminal"/>
    <property type="match status" value="1"/>
</dbReference>
<dbReference type="Pfam" id="PF17384">
    <property type="entry name" value="DUF150_C"/>
    <property type="match status" value="1"/>
</dbReference>
<evidence type="ECO:0000313" key="7">
    <source>
        <dbReference type="Proteomes" id="UP000237056"/>
    </source>
</evidence>
<dbReference type="InterPro" id="IPR028998">
    <property type="entry name" value="RimP_C"/>
</dbReference>
<dbReference type="PANTHER" id="PTHR33867">
    <property type="entry name" value="RIBOSOME MATURATION FACTOR RIMP"/>
    <property type="match status" value="1"/>
</dbReference>